<gene>
    <name evidence="9" type="primary">gmk</name>
    <name evidence="11" type="ORF">ENS06_00385</name>
</gene>
<reference evidence="11" key="1">
    <citation type="journal article" date="2020" name="mSystems">
        <title>Genome- and Community-Level Interaction Insights into Carbon Utilization and Element Cycling Functions of Hydrothermarchaeota in Hydrothermal Sediment.</title>
        <authorList>
            <person name="Zhou Z."/>
            <person name="Liu Y."/>
            <person name="Xu W."/>
            <person name="Pan J."/>
            <person name="Luo Z.H."/>
            <person name="Li M."/>
        </authorList>
    </citation>
    <scope>NUCLEOTIDE SEQUENCE [LARGE SCALE GENOMIC DNA]</scope>
    <source>
        <strain evidence="11">SpSt-456</strain>
    </source>
</reference>
<evidence type="ECO:0000256" key="6">
    <source>
        <dbReference type="ARBA" id="ARBA00022777"/>
    </source>
</evidence>
<dbReference type="Gene3D" id="3.40.50.300">
    <property type="entry name" value="P-loop containing nucleotide triphosphate hydrolases"/>
    <property type="match status" value="2"/>
</dbReference>
<dbReference type="InterPro" id="IPR008145">
    <property type="entry name" value="GK/Ca_channel_bsu"/>
</dbReference>
<dbReference type="InterPro" id="IPR020590">
    <property type="entry name" value="Guanylate_kinase_CS"/>
</dbReference>
<dbReference type="PANTHER" id="PTHR23117">
    <property type="entry name" value="GUANYLATE KINASE-RELATED"/>
    <property type="match status" value="1"/>
</dbReference>
<dbReference type="InterPro" id="IPR027417">
    <property type="entry name" value="P-loop_NTPase"/>
</dbReference>
<dbReference type="HAMAP" id="MF_00328">
    <property type="entry name" value="Guanylate_kinase"/>
    <property type="match status" value="1"/>
</dbReference>
<keyword evidence="7 9" id="KW-0067">ATP-binding</keyword>
<dbReference type="CDD" id="cd00071">
    <property type="entry name" value="GMPK"/>
    <property type="match status" value="1"/>
</dbReference>
<comment type="similarity">
    <text evidence="1 9">Belongs to the guanylate kinase family.</text>
</comment>
<dbReference type="PANTHER" id="PTHR23117:SF13">
    <property type="entry name" value="GUANYLATE KINASE"/>
    <property type="match status" value="1"/>
</dbReference>
<dbReference type="PROSITE" id="PS00856">
    <property type="entry name" value="GUANYLATE_KINASE_1"/>
    <property type="match status" value="1"/>
</dbReference>
<evidence type="ECO:0000256" key="3">
    <source>
        <dbReference type="ARBA" id="ARBA00016296"/>
    </source>
</evidence>
<evidence type="ECO:0000313" key="11">
    <source>
        <dbReference type="EMBL" id="HFK95764.1"/>
    </source>
</evidence>
<keyword evidence="9" id="KW-0963">Cytoplasm</keyword>
<evidence type="ECO:0000256" key="2">
    <source>
        <dbReference type="ARBA" id="ARBA00012961"/>
    </source>
</evidence>
<keyword evidence="5 9" id="KW-0547">Nucleotide-binding</keyword>
<dbReference type="GO" id="GO:0005829">
    <property type="term" value="C:cytosol"/>
    <property type="evidence" value="ECO:0007669"/>
    <property type="project" value="TreeGrafter"/>
</dbReference>
<comment type="function">
    <text evidence="9">Essential for recycling GMP and indirectly, cGMP.</text>
</comment>
<keyword evidence="4 9" id="KW-0808">Transferase</keyword>
<evidence type="ECO:0000256" key="8">
    <source>
        <dbReference type="ARBA" id="ARBA00030128"/>
    </source>
</evidence>
<dbReference type="Pfam" id="PF00625">
    <property type="entry name" value="Guanylate_kin"/>
    <property type="match status" value="1"/>
</dbReference>
<comment type="catalytic activity">
    <reaction evidence="9">
        <text>GMP + ATP = GDP + ADP</text>
        <dbReference type="Rhea" id="RHEA:20780"/>
        <dbReference type="ChEBI" id="CHEBI:30616"/>
        <dbReference type="ChEBI" id="CHEBI:58115"/>
        <dbReference type="ChEBI" id="CHEBI:58189"/>
        <dbReference type="ChEBI" id="CHEBI:456216"/>
        <dbReference type="EC" id="2.7.4.8"/>
    </reaction>
</comment>
<dbReference type="SMART" id="SM00072">
    <property type="entry name" value="GuKc"/>
    <property type="match status" value="1"/>
</dbReference>
<comment type="caution">
    <text evidence="11">The sequence shown here is derived from an EMBL/GenBank/DDBJ whole genome shotgun (WGS) entry which is preliminary data.</text>
</comment>
<feature type="domain" description="Guanylate kinase-like" evidence="10">
    <location>
        <begin position="7"/>
        <end position="185"/>
    </location>
</feature>
<accession>A0A832A2V0</accession>
<comment type="subcellular location">
    <subcellularLocation>
        <location evidence="9">Cytoplasm</location>
    </subcellularLocation>
</comment>
<dbReference type="EC" id="2.7.4.8" evidence="2 9"/>
<dbReference type="InterPro" id="IPR017665">
    <property type="entry name" value="Guanylate_kinase"/>
</dbReference>
<proteinExistence type="inferred from homology"/>
<evidence type="ECO:0000256" key="5">
    <source>
        <dbReference type="ARBA" id="ARBA00022741"/>
    </source>
</evidence>
<keyword evidence="6 9" id="KW-0418">Kinase</keyword>
<evidence type="ECO:0000256" key="9">
    <source>
        <dbReference type="HAMAP-Rule" id="MF_00328"/>
    </source>
</evidence>
<feature type="binding site" evidence="9">
    <location>
        <begin position="14"/>
        <end position="21"/>
    </location>
    <ligand>
        <name>ATP</name>
        <dbReference type="ChEBI" id="CHEBI:30616"/>
    </ligand>
</feature>
<dbReference type="NCBIfam" id="TIGR03263">
    <property type="entry name" value="guanyl_kin"/>
    <property type="match status" value="1"/>
</dbReference>
<dbReference type="GO" id="GO:0004385">
    <property type="term" value="F:GMP kinase activity"/>
    <property type="evidence" value="ECO:0007669"/>
    <property type="project" value="UniProtKB-UniRule"/>
</dbReference>
<evidence type="ECO:0000256" key="7">
    <source>
        <dbReference type="ARBA" id="ARBA00022840"/>
    </source>
</evidence>
<organism evidence="11">
    <name type="scientific">Desulfacinum infernum</name>
    <dbReference type="NCBI Taxonomy" id="35837"/>
    <lineage>
        <taxon>Bacteria</taxon>
        <taxon>Pseudomonadati</taxon>
        <taxon>Thermodesulfobacteriota</taxon>
        <taxon>Syntrophobacteria</taxon>
        <taxon>Syntrophobacterales</taxon>
        <taxon>Syntrophobacteraceae</taxon>
        <taxon>Desulfacinum</taxon>
    </lineage>
</organism>
<evidence type="ECO:0000256" key="1">
    <source>
        <dbReference type="ARBA" id="ARBA00005790"/>
    </source>
</evidence>
<protein>
    <recommendedName>
        <fullName evidence="3 9">Guanylate kinase</fullName>
        <ecNumber evidence="2 9">2.7.4.8</ecNumber>
    </recommendedName>
    <alternativeName>
        <fullName evidence="8 9">GMP kinase</fullName>
    </alternativeName>
</protein>
<evidence type="ECO:0000256" key="4">
    <source>
        <dbReference type="ARBA" id="ARBA00022679"/>
    </source>
</evidence>
<dbReference type="GO" id="GO:0005524">
    <property type="term" value="F:ATP binding"/>
    <property type="evidence" value="ECO:0007669"/>
    <property type="project" value="UniProtKB-UniRule"/>
</dbReference>
<dbReference type="EMBL" id="DSTK01000004">
    <property type="protein sequence ID" value="HFK95764.1"/>
    <property type="molecule type" value="Genomic_DNA"/>
</dbReference>
<dbReference type="PROSITE" id="PS50052">
    <property type="entry name" value="GUANYLATE_KINASE_2"/>
    <property type="match status" value="1"/>
</dbReference>
<sequence>MPEGVSGHLFVLSAPSGVGKSTMVRALLARDSRLRFSVSCTTRAPRPGETDGVDYHFLTRDTFEEGIRGGRFLEWAHVYGHYYGTDRRHVEAWLADGFDVLLEIDVQGARKVRASGLAATTIFILPPTLSALEERLRRRRTETEDVIRRRLDAAEAEIREAPWYDYLVVNDVLEEAVTDVSAIIRACRCERTRAHRALTPFLPLL</sequence>
<dbReference type="Gene3D" id="3.30.63.10">
    <property type="entry name" value="Guanylate Kinase phosphate binding domain"/>
    <property type="match status" value="1"/>
</dbReference>
<dbReference type="InterPro" id="IPR008144">
    <property type="entry name" value="Guanylate_kin-like_dom"/>
</dbReference>
<dbReference type="AlphaFoldDB" id="A0A832A2V0"/>
<evidence type="ECO:0000259" key="10">
    <source>
        <dbReference type="PROSITE" id="PS50052"/>
    </source>
</evidence>
<dbReference type="FunFam" id="3.30.63.10:FF:000002">
    <property type="entry name" value="Guanylate kinase 1"/>
    <property type="match status" value="1"/>
</dbReference>
<dbReference type="SUPFAM" id="SSF52540">
    <property type="entry name" value="P-loop containing nucleoside triphosphate hydrolases"/>
    <property type="match status" value="1"/>
</dbReference>
<name>A0A832A2V0_9BACT</name>